<reference evidence="1 2" key="1">
    <citation type="submission" date="2017-08" db="EMBL/GenBank/DDBJ databases">
        <authorList>
            <person name="de Groot N.N."/>
        </authorList>
    </citation>
    <scope>NUCLEOTIDE SEQUENCE [LARGE SCALE GENOMIC DNA]</scope>
    <source>
        <strain evidence="1 2">USBA 352</strain>
    </source>
</reference>
<dbReference type="Proteomes" id="UP000219331">
    <property type="component" value="Unassembled WGS sequence"/>
</dbReference>
<name>A0A285SY13_9HYPH</name>
<dbReference type="AlphaFoldDB" id="A0A285SY13"/>
<evidence type="ECO:0000313" key="2">
    <source>
        <dbReference type="Proteomes" id="UP000219331"/>
    </source>
</evidence>
<evidence type="ECO:0000313" key="1">
    <source>
        <dbReference type="EMBL" id="SOC13417.1"/>
    </source>
</evidence>
<accession>A0A285SY13</accession>
<gene>
    <name evidence="1" type="ORF">SAMN05421512_107162</name>
</gene>
<dbReference type="EMBL" id="OBML01000007">
    <property type="protein sequence ID" value="SOC13417.1"/>
    <property type="molecule type" value="Genomic_DNA"/>
</dbReference>
<keyword evidence="2" id="KW-1185">Reference proteome</keyword>
<organism evidence="1 2">
    <name type="scientific">Stappia indica</name>
    <dbReference type="NCBI Taxonomy" id="538381"/>
    <lineage>
        <taxon>Bacteria</taxon>
        <taxon>Pseudomonadati</taxon>
        <taxon>Pseudomonadota</taxon>
        <taxon>Alphaproteobacteria</taxon>
        <taxon>Hyphomicrobiales</taxon>
        <taxon>Stappiaceae</taxon>
        <taxon>Stappia</taxon>
    </lineage>
</organism>
<sequence length="236" mass="25585">MCRPPVCRLPMCPGPPICRGPLAVRVSGPAGSLPCREEWFGCPGIRNSKFQRRYPASRNPACQQFGIPNSIIGFTAACASKSIRSVPGEDDAQPDRVAPPRPWNGAVGICGGRGRLARKGVLPAYLAAFPRGRCPAMRRPEARPGAGIGWAVRGRAKQSDLGSCIVPAAFRPGLARGTRRTAAALRTVAARRIPYRKLRRLKVLTRLRLSSSLHAGRITDIRSRTDADRAPVEEHR</sequence>
<proteinExistence type="predicted"/>
<protein>
    <submittedName>
        <fullName evidence="1">Uncharacterized protein</fullName>
    </submittedName>
</protein>